<dbReference type="RefSeq" id="WP_380044024.1">
    <property type="nucleotide sequence ID" value="NZ_JBHLTC010000005.1"/>
</dbReference>
<proteinExistence type="inferred from homology"/>
<feature type="domain" description="OmpR/PhoB-type" evidence="6">
    <location>
        <begin position="1"/>
        <end position="90"/>
    </location>
</feature>
<name>A0ABV6QFB6_9ACTN</name>
<dbReference type="Pfam" id="PF13191">
    <property type="entry name" value="AAA_16"/>
    <property type="match status" value="1"/>
</dbReference>
<dbReference type="Proteomes" id="UP001589890">
    <property type="component" value="Unassembled WGS sequence"/>
</dbReference>
<dbReference type="InterPro" id="IPR027417">
    <property type="entry name" value="P-loop_NTPase"/>
</dbReference>
<dbReference type="EMBL" id="JBHLTC010000005">
    <property type="protein sequence ID" value="MFC0623322.1"/>
    <property type="molecule type" value="Genomic_DNA"/>
</dbReference>
<dbReference type="InterPro" id="IPR036388">
    <property type="entry name" value="WH-like_DNA-bd_sf"/>
</dbReference>
<evidence type="ECO:0000256" key="3">
    <source>
        <dbReference type="ARBA" id="ARBA00023125"/>
    </source>
</evidence>
<dbReference type="InterPro" id="IPR016032">
    <property type="entry name" value="Sig_transdc_resp-reg_C-effctor"/>
</dbReference>
<evidence type="ECO:0000313" key="7">
    <source>
        <dbReference type="EMBL" id="MFC0623322.1"/>
    </source>
</evidence>
<dbReference type="InterPro" id="IPR011990">
    <property type="entry name" value="TPR-like_helical_dom_sf"/>
</dbReference>
<gene>
    <name evidence="7" type="ORF">ACFFGN_04565</name>
</gene>
<evidence type="ECO:0000259" key="6">
    <source>
        <dbReference type="PROSITE" id="PS51755"/>
    </source>
</evidence>
<dbReference type="CDD" id="cd15831">
    <property type="entry name" value="BTAD"/>
    <property type="match status" value="1"/>
</dbReference>
<dbReference type="SMART" id="SM01043">
    <property type="entry name" value="BTAD"/>
    <property type="match status" value="1"/>
</dbReference>
<evidence type="ECO:0000256" key="2">
    <source>
        <dbReference type="ARBA" id="ARBA00023015"/>
    </source>
</evidence>
<dbReference type="Gene3D" id="3.40.50.300">
    <property type="entry name" value="P-loop containing nucleotide triphosphate hydrolases"/>
    <property type="match status" value="1"/>
</dbReference>
<keyword evidence="3 5" id="KW-0238">DNA-binding</keyword>
<dbReference type="Pfam" id="PF03704">
    <property type="entry name" value="BTAD"/>
    <property type="match status" value="1"/>
</dbReference>
<dbReference type="InterPro" id="IPR051677">
    <property type="entry name" value="AfsR-DnrI-RedD_regulator"/>
</dbReference>
<keyword evidence="8" id="KW-1185">Reference proteome</keyword>
<dbReference type="PANTHER" id="PTHR35807:SF1">
    <property type="entry name" value="TRANSCRIPTIONAL REGULATOR REDD"/>
    <property type="match status" value="1"/>
</dbReference>
<accession>A0ABV6QFB6</accession>
<dbReference type="PROSITE" id="PS51755">
    <property type="entry name" value="OMPR_PHOB"/>
    <property type="match status" value="1"/>
</dbReference>
<dbReference type="InterPro" id="IPR041664">
    <property type="entry name" value="AAA_16"/>
</dbReference>
<dbReference type="PRINTS" id="PR00364">
    <property type="entry name" value="DISEASERSIST"/>
</dbReference>
<evidence type="ECO:0000256" key="4">
    <source>
        <dbReference type="ARBA" id="ARBA00023163"/>
    </source>
</evidence>
<dbReference type="SMART" id="SM00862">
    <property type="entry name" value="Trans_reg_C"/>
    <property type="match status" value="1"/>
</dbReference>
<dbReference type="Gene3D" id="1.10.10.10">
    <property type="entry name" value="Winged helix-like DNA-binding domain superfamily/Winged helix DNA-binding domain"/>
    <property type="match status" value="1"/>
</dbReference>
<evidence type="ECO:0000256" key="5">
    <source>
        <dbReference type="PROSITE-ProRule" id="PRU01091"/>
    </source>
</evidence>
<dbReference type="InterPro" id="IPR005158">
    <property type="entry name" value="BTAD"/>
</dbReference>
<dbReference type="SUPFAM" id="SSF48452">
    <property type="entry name" value="TPR-like"/>
    <property type="match status" value="3"/>
</dbReference>
<dbReference type="Gene3D" id="1.25.40.10">
    <property type="entry name" value="Tetratricopeptide repeat domain"/>
    <property type="match status" value="2"/>
</dbReference>
<organism evidence="7 8">
    <name type="scientific">Kribbella deserti</name>
    <dbReference type="NCBI Taxonomy" id="1926257"/>
    <lineage>
        <taxon>Bacteria</taxon>
        <taxon>Bacillati</taxon>
        <taxon>Actinomycetota</taxon>
        <taxon>Actinomycetes</taxon>
        <taxon>Propionibacteriales</taxon>
        <taxon>Kribbellaceae</taxon>
        <taxon>Kribbella</taxon>
    </lineage>
</organism>
<dbReference type="SUPFAM" id="SSF46894">
    <property type="entry name" value="C-terminal effector domain of the bipartite response regulators"/>
    <property type="match status" value="1"/>
</dbReference>
<protein>
    <submittedName>
        <fullName evidence="7">BTAD domain-containing putative transcriptional regulator</fullName>
    </submittedName>
</protein>
<feature type="DNA-binding region" description="OmpR/PhoB-type" evidence="5">
    <location>
        <begin position="1"/>
        <end position="90"/>
    </location>
</feature>
<comment type="similarity">
    <text evidence="1">Belongs to the AfsR/DnrI/RedD regulatory family.</text>
</comment>
<dbReference type="PANTHER" id="PTHR35807">
    <property type="entry name" value="TRANSCRIPTIONAL REGULATOR REDD-RELATED"/>
    <property type="match status" value="1"/>
</dbReference>
<keyword evidence="2" id="KW-0805">Transcription regulation</keyword>
<evidence type="ECO:0000256" key="1">
    <source>
        <dbReference type="ARBA" id="ARBA00005820"/>
    </source>
</evidence>
<evidence type="ECO:0000313" key="8">
    <source>
        <dbReference type="Proteomes" id="UP001589890"/>
    </source>
</evidence>
<reference evidence="7 8" key="1">
    <citation type="submission" date="2024-09" db="EMBL/GenBank/DDBJ databases">
        <authorList>
            <person name="Sun Q."/>
            <person name="Mori K."/>
        </authorList>
    </citation>
    <scope>NUCLEOTIDE SEQUENCE [LARGE SCALE GENOMIC DNA]</scope>
    <source>
        <strain evidence="7 8">CGMCC 1.15906</strain>
    </source>
</reference>
<sequence>MLEIRLLGPLEISLHGRTVTLPGHRLSALVTILALSANRPVPVEVIADRLWGEELPRSAKPALHTYVARLRRCLGDSALETHPAGYRLRIEPDRVDAVRLANLVREAERETDASVKRKLLETAATLWRGTPFAGAAASDWLTVAEAARLTETYLSVVEQRIDLDLAVGSYRGLASELQDLTTQHPLRESLWARLILVLRLTGRTAEALERYEQIRTMVADELGVDPAPALQREFATLVAPRDEPVVPTATASIGPPRQLPAFRRNFTGRAAERQRLDELLADAPAERPTVVTLTGPGGVGKTTLATHWAAGVGDEFPDGQLFVDLRGFAAEAPVPPGAALMAFLRSLHVPANEIPHETSDRAALFRTLTADRRLLLLIDNARNAEQVRPLIPASGSLVLITSRNQLRSLGPAIGAHRLPVGLLPADQAVDLLTATVGAERVDAEPAAVNELTEYCAGLPLALAVAAEAAGRIPGRPFAELVNAIRDERRALDVFADPDDETGDLRRVLSWSYHALEPENAQLLRLLGLLPSGSISTPAVAALVNSNVLAVEGRLQQLDIGHLLSRAQPGRYELHDLIRAYTTELTTELDDEEVRRTAIGRALDWYLHTVQNATVSTESQPHRVYLATSAHEPLTFADEASAMSWLWGEHLEFTSWIRTAIRNGFDGHAWRLAWRLHEFLYMAYLLDEGLEICRLGIEAAERLGDPRAQYLSWAALGALEKRAGHLAAAQNCARRAINLAQSRGDAAAETRFRTNLAQMLWIAGDMEGAFEEMSAAEAAADRYTQPSKEPLPLARDHLHTMAGALNVLPGRVEIAKPHLETAVRLARAERNWYYEALNLCNLAEVHELQGDDTAANFYGAEALERLEGFRAPPVTFASLSVRARVAARADRTEEALNLARRLSRASPPATPAVTNSEN</sequence>
<comment type="caution">
    <text evidence="7">The sequence shown here is derived from an EMBL/GenBank/DDBJ whole genome shotgun (WGS) entry which is preliminary data.</text>
</comment>
<dbReference type="InterPro" id="IPR001867">
    <property type="entry name" value="OmpR/PhoB-type_DNA-bd"/>
</dbReference>
<keyword evidence="4" id="KW-0804">Transcription</keyword>
<dbReference type="SUPFAM" id="SSF52540">
    <property type="entry name" value="P-loop containing nucleoside triphosphate hydrolases"/>
    <property type="match status" value="1"/>
</dbReference>